<dbReference type="RefSeq" id="WP_117490926.1">
    <property type="nucleotide sequence ID" value="NZ_QVIG01000001.1"/>
</dbReference>
<keyword evidence="3" id="KW-1185">Reference proteome</keyword>
<gene>
    <name evidence="2" type="ORF">DR950_36100</name>
</gene>
<reference evidence="2 3" key="1">
    <citation type="submission" date="2018-08" db="EMBL/GenBank/DDBJ databases">
        <title>Diversity &amp; Physiological Properties of Lignin-Decomposing Actinobacteria from Soil.</title>
        <authorList>
            <person name="Roh S.G."/>
            <person name="Kim S.B."/>
        </authorList>
    </citation>
    <scope>NUCLEOTIDE SEQUENCE [LARGE SCALE GENOMIC DNA]</scope>
    <source>
        <strain evidence="2 3">MMS17-GH009</strain>
    </source>
</reference>
<evidence type="ECO:0000256" key="1">
    <source>
        <dbReference type="SAM" id="MobiDB-lite"/>
    </source>
</evidence>
<accession>A0A373A315</accession>
<proteinExistence type="predicted"/>
<organism evidence="2 3">
    <name type="scientific">Kitasatospora xanthocidica</name>
    <dbReference type="NCBI Taxonomy" id="83382"/>
    <lineage>
        <taxon>Bacteria</taxon>
        <taxon>Bacillati</taxon>
        <taxon>Actinomycetota</taxon>
        <taxon>Actinomycetes</taxon>
        <taxon>Kitasatosporales</taxon>
        <taxon>Streptomycetaceae</taxon>
        <taxon>Kitasatospora</taxon>
    </lineage>
</organism>
<evidence type="ECO:0000313" key="2">
    <source>
        <dbReference type="EMBL" id="RGD62459.1"/>
    </source>
</evidence>
<dbReference type="Proteomes" id="UP000263377">
    <property type="component" value="Unassembled WGS sequence"/>
</dbReference>
<evidence type="ECO:0000313" key="3">
    <source>
        <dbReference type="Proteomes" id="UP000263377"/>
    </source>
</evidence>
<dbReference type="EMBL" id="QVIG01000001">
    <property type="protein sequence ID" value="RGD62459.1"/>
    <property type="molecule type" value="Genomic_DNA"/>
</dbReference>
<protein>
    <submittedName>
        <fullName evidence="2">Uncharacterized protein</fullName>
    </submittedName>
</protein>
<name>A0A373A315_9ACTN</name>
<feature type="region of interest" description="Disordered" evidence="1">
    <location>
        <begin position="48"/>
        <end position="71"/>
    </location>
</feature>
<sequence length="90" mass="9852">MPGQSLFASSVNEEMSWGPQEYLTARLVDSLEVSNWMFLKANSGEGAKDIPFPESVPRPGEFEEASQEVPAPEMTPVADVAAFFADPFQI</sequence>
<dbReference type="AlphaFoldDB" id="A0A373A315"/>
<comment type="caution">
    <text evidence="2">The sequence shown here is derived from an EMBL/GenBank/DDBJ whole genome shotgun (WGS) entry which is preliminary data.</text>
</comment>